<feature type="signal peptide" evidence="2">
    <location>
        <begin position="1"/>
        <end position="28"/>
    </location>
</feature>
<evidence type="ECO:0000313" key="4">
    <source>
        <dbReference type="EMBL" id="MDT0647965.1"/>
    </source>
</evidence>
<dbReference type="InterPro" id="IPR031924">
    <property type="entry name" value="GH115"/>
</dbReference>
<feature type="domain" description="Gylcosyl hydrolase 115 C-terminal" evidence="3">
    <location>
        <begin position="785"/>
        <end position="949"/>
    </location>
</feature>
<feature type="chain" id="PRO_5045213400" evidence="2">
    <location>
        <begin position="29"/>
        <end position="955"/>
    </location>
</feature>
<organism evidence="4 5">
    <name type="scientific">Autumnicola lenta</name>
    <dbReference type="NCBI Taxonomy" id="3075593"/>
    <lineage>
        <taxon>Bacteria</taxon>
        <taxon>Pseudomonadati</taxon>
        <taxon>Bacteroidota</taxon>
        <taxon>Flavobacteriia</taxon>
        <taxon>Flavobacteriales</taxon>
        <taxon>Flavobacteriaceae</taxon>
        <taxon>Autumnicola</taxon>
    </lineage>
</organism>
<dbReference type="Gene3D" id="1.20.58.2150">
    <property type="match status" value="1"/>
</dbReference>
<reference evidence="4 5" key="1">
    <citation type="submission" date="2023-09" db="EMBL/GenBank/DDBJ databases">
        <authorList>
            <person name="Rey-Velasco X."/>
        </authorList>
    </citation>
    <scope>NUCLEOTIDE SEQUENCE [LARGE SCALE GENOMIC DNA]</scope>
    <source>
        <strain evidence="4 5">F260</strain>
    </source>
</reference>
<name>A0ABU3CPW1_9FLAO</name>
<evidence type="ECO:0000256" key="2">
    <source>
        <dbReference type="SAM" id="SignalP"/>
    </source>
</evidence>
<accession>A0ABU3CPW1</accession>
<dbReference type="PANTHER" id="PTHR37842:SF2">
    <property type="entry name" value="GYLCOSYL HYDROLASE 115 C-TERMINAL DOMAIN-CONTAINING PROTEIN"/>
    <property type="match status" value="1"/>
</dbReference>
<dbReference type="Pfam" id="PF15979">
    <property type="entry name" value="Glyco_hydro_115"/>
    <property type="match status" value="1"/>
</dbReference>
<dbReference type="InterPro" id="IPR041437">
    <property type="entry name" value="GH115_C"/>
</dbReference>
<dbReference type="InterPro" id="IPR042301">
    <property type="entry name" value="GH115_sf"/>
</dbReference>
<dbReference type="EMBL" id="JAVRHO010000025">
    <property type="protein sequence ID" value="MDT0647965.1"/>
    <property type="molecule type" value="Genomic_DNA"/>
</dbReference>
<protein>
    <submittedName>
        <fullName evidence="4">Glycosyl hydrolase 115 family protein</fullName>
    </submittedName>
</protein>
<dbReference type="PANTHER" id="PTHR37842">
    <property type="match status" value="1"/>
</dbReference>
<dbReference type="SUPFAM" id="SSF55545">
    <property type="entry name" value="beta-N-acetylhexosaminidase-like domain"/>
    <property type="match status" value="1"/>
</dbReference>
<evidence type="ECO:0000256" key="1">
    <source>
        <dbReference type="ARBA" id="ARBA00022801"/>
    </source>
</evidence>
<dbReference type="Proteomes" id="UP001245285">
    <property type="component" value="Unassembled WGS sequence"/>
</dbReference>
<dbReference type="Gene3D" id="2.60.120.1620">
    <property type="match status" value="1"/>
</dbReference>
<comment type="caution">
    <text evidence="4">The sequence shown here is derived from an EMBL/GenBank/DDBJ whole genome shotgun (WGS) entry which is preliminary data.</text>
</comment>
<sequence length="955" mass="108541">MKIKSSIKNYNYRQYILLAILLPVFSFAQDSYVTNSETEGSFELASASELPNIYIDPEDFKGVHYVAEDFTQDIESVTGRLPDLNTSVEINSETAVIIGTLGKSRLIDRLAGSGKLDVSGLTGKWETFTIQVVENPMPNVKKALVIAGSDKRGTIFGMYDVSEEIGVSPWYWWADVPAKKAENLYIKSGKYSDGSPKVKYRGIFINDEAPALAGWATENFGGFNSEFYEHVFELILRLKGNYLWPAMWGRAFYDDDPKNPIIANEYGVVIGTSHHEPLMRAHVEWRRYGEGDWNYNTNPKNLQQFWREGMERMGDNESVVTIGMRGDGDEPMSEGTAISLLESVVEDQRRIIAEVTGKPTEETPQVWALYKEVQDYYDQGMRVPDDVTLLLADDNWGNIRKLPNPEEEERAGGYGIYYHFDYVGGPRNYKWINTTQISRVWEQMNLAYKFGAEELWIVNVGDIKPMEFPTSFFLDYAWNPEKITAEDLPEYTRKWAEKQFGKEYAEETADILEKYTKYNSRRKPELLSAETYSITSYNEAERVLEDFSKIEEQAEQIYDELPQQYRDAFYQLVLFPVKASANLNRLYVATAKNRLYAKQGRAIANHYADEVEQYYAKDAELTEYYHNELADGKWNHMMSQNHIGYTYWQQPEEQSMPEVKKIEVPEEAAMGIAVEGSTNSWPTQAAKGQEAVLPMFDPYSDQSFYIDIFNKGQEDFKYKIKNKEDWIKLSSEKGKVADQERVFVSIDWDKAPEGEHEVPLTIKGPGRTKVQVLAAIRNPSEEISGFVESNGYVAIPATKYSEKTSGDNEWQLIPNLGKTGSAMSSGKIKPGGEFSKNNPSLNYDFFAFSSGEVEVEFTLSPSLDFLNRGGLRFAVSIDGKEPKILNLQEDTGDNWDTSVANNATVVKTNFNLESDGAHTLKVWAVDPGIVLQKILIKTEEIEDSYFGPPMSAKAE</sequence>
<dbReference type="RefSeq" id="WP_311496065.1">
    <property type="nucleotide sequence ID" value="NZ_JAVRHO010000025.1"/>
</dbReference>
<dbReference type="Gene3D" id="3.30.379.10">
    <property type="entry name" value="Chitobiase/beta-hexosaminidase domain 2-like"/>
    <property type="match status" value="1"/>
</dbReference>
<dbReference type="GO" id="GO:0016787">
    <property type="term" value="F:hydrolase activity"/>
    <property type="evidence" value="ECO:0007669"/>
    <property type="project" value="UniProtKB-KW"/>
</dbReference>
<keyword evidence="1 4" id="KW-0378">Hydrolase</keyword>
<dbReference type="Pfam" id="PF17829">
    <property type="entry name" value="GH115_C"/>
    <property type="match status" value="1"/>
</dbReference>
<evidence type="ECO:0000313" key="5">
    <source>
        <dbReference type="Proteomes" id="UP001245285"/>
    </source>
</evidence>
<keyword evidence="5" id="KW-1185">Reference proteome</keyword>
<dbReference type="Gene3D" id="3.20.20.520">
    <property type="entry name" value="Glycosyl hydrolase family 115"/>
    <property type="match status" value="1"/>
</dbReference>
<gene>
    <name evidence="4" type="ORF">RM545_14805</name>
</gene>
<dbReference type="InterPro" id="IPR029018">
    <property type="entry name" value="Hex-like_dom2"/>
</dbReference>
<evidence type="ECO:0000259" key="3">
    <source>
        <dbReference type="Pfam" id="PF17829"/>
    </source>
</evidence>
<proteinExistence type="predicted"/>
<keyword evidence="2" id="KW-0732">Signal</keyword>